<evidence type="ECO:0000256" key="2">
    <source>
        <dbReference type="ARBA" id="ARBA00022837"/>
    </source>
</evidence>
<dbReference type="InterPro" id="IPR035892">
    <property type="entry name" value="C2_domain_sf"/>
</dbReference>
<feature type="compositionally biased region" description="Polar residues" evidence="3">
    <location>
        <begin position="139"/>
        <end position="148"/>
    </location>
</feature>
<feature type="compositionally biased region" description="Basic and acidic residues" evidence="3">
    <location>
        <begin position="114"/>
        <end position="138"/>
    </location>
</feature>
<keyword evidence="6" id="KW-1185">Reference proteome</keyword>
<evidence type="ECO:0000313" key="5">
    <source>
        <dbReference type="EMBL" id="CAK9016269.1"/>
    </source>
</evidence>
<dbReference type="SMART" id="SM00239">
    <property type="entry name" value="C2"/>
    <property type="match status" value="1"/>
</dbReference>
<organism evidence="5 6">
    <name type="scientific">Durusdinium trenchii</name>
    <dbReference type="NCBI Taxonomy" id="1381693"/>
    <lineage>
        <taxon>Eukaryota</taxon>
        <taxon>Sar</taxon>
        <taxon>Alveolata</taxon>
        <taxon>Dinophyceae</taxon>
        <taxon>Suessiales</taxon>
        <taxon>Symbiodiniaceae</taxon>
        <taxon>Durusdinium</taxon>
    </lineage>
</organism>
<feature type="region of interest" description="Disordered" evidence="3">
    <location>
        <begin position="14"/>
        <end position="35"/>
    </location>
</feature>
<dbReference type="InterPro" id="IPR000008">
    <property type="entry name" value="C2_dom"/>
</dbReference>
<gene>
    <name evidence="5" type="ORF">CCMP2556_LOCUS12437</name>
</gene>
<keyword evidence="1" id="KW-0479">Metal-binding</keyword>
<evidence type="ECO:0000313" key="6">
    <source>
        <dbReference type="Proteomes" id="UP001642484"/>
    </source>
</evidence>
<feature type="domain" description="C2" evidence="4">
    <location>
        <begin position="140"/>
        <end position="267"/>
    </location>
</feature>
<feature type="compositionally biased region" description="Low complexity" evidence="3">
    <location>
        <begin position="101"/>
        <end position="112"/>
    </location>
</feature>
<feature type="region of interest" description="Disordered" evidence="3">
    <location>
        <begin position="53"/>
        <end position="151"/>
    </location>
</feature>
<evidence type="ECO:0000256" key="1">
    <source>
        <dbReference type="ARBA" id="ARBA00022723"/>
    </source>
</evidence>
<dbReference type="Proteomes" id="UP001642484">
    <property type="component" value="Unassembled WGS sequence"/>
</dbReference>
<dbReference type="PANTHER" id="PTHR45911">
    <property type="entry name" value="C2 DOMAIN-CONTAINING PROTEIN"/>
    <property type="match status" value="1"/>
</dbReference>
<dbReference type="PROSITE" id="PS50004">
    <property type="entry name" value="C2"/>
    <property type="match status" value="1"/>
</dbReference>
<comment type="caution">
    <text evidence="5">The sequence shown here is derived from an EMBL/GenBank/DDBJ whole genome shotgun (WGS) entry which is preliminary data.</text>
</comment>
<proteinExistence type="predicted"/>
<feature type="compositionally biased region" description="Basic and acidic residues" evidence="3">
    <location>
        <begin position="70"/>
        <end position="99"/>
    </location>
</feature>
<dbReference type="Gene3D" id="2.60.40.150">
    <property type="entry name" value="C2 domain"/>
    <property type="match status" value="1"/>
</dbReference>
<dbReference type="PANTHER" id="PTHR45911:SF4">
    <property type="entry name" value="MULTIPLE C2 AND TRANSMEMBRANE DOMAIN-CONTAINING PROTEIN"/>
    <property type="match status" value="1"/>
</dbReference>
<dbReference type="Pfam" id="PF00168">
    <property type="entry name" value="C2"/>
    <property type="match status" value="1"/>
</dbReference>
<sequence>MGGVQPKCCAAQDVQNTTGEAASETKLVSDQPIPPVGKPLWLTEAEEYVTLQKQKEEENHQRIEQLAAQRAEEERKAQEEERKAEEEAKAKTKDADKKKTQQQQQKKAAAPKPSKPEEEAKGKVPEEVEKSEKVKTADTESGPSQVQQKIDDAVKQAKEAGDAKFEFEVKCVSARGLRDADWLEGTSDPYCLCEAVGKVKCKFKTKTVNNKENPVWNQAAKMQLCHGDKLKFSIFDQDTGKPDDFLGYAELDFNKICPSGFEGELPLKDASDTAAKQEAYIKVRVRSLGAVAPK</sequence>
<evidence type="ECO:0000259" key="4">
    <source>
        <dbReference type="PROSITE" id="PS50004"/>
    </source>
</evidence>
<dbReference type="SUPFAM" id="SSF49562">
    <property type="entry name" value="C2 domain (Calcium/lipid-binding domain, CaLB)"/>
    <property type="match status" value="1"/>
</dbReference>
<name>A0ABP0JQG1_9DINO</name>
<protein>
    <recommendedName>
        <fullName evidence="4">C2 domain-containing protein</fullName>
    </recommendedName>
</protein>
<dbReference type="EMBL" id="CAXAMN010006036">
    <property type="protein sequence ID" value="CAK9016269.1"/>
    <property type="molecule type" value="Genomic_DNA"/>
</dbReference>
<keyword evidence="2" id="KW-0106">Calcium</keyword>
<dbReference type="CDD" id="cd00030">
    <property type="entry name" value="C2"/>
    <property type="match status" value="1"/>
</dbReference>
<reference evidence="5 6" key="1">
    <citation type="submission" date="2024-02" db="EMBL/GenBank/DDBJ databases">
        <authorList>
            <person name="Chen Y."/>
            <person name="Shah S."/>
            <person name="Dougan E. K."/>
            <person name="Thang M."/>
            <person name="Chan C."/>
        </authorList>
    </citation>
    <scope>NUCLEOTIDE SEQUENCE [LARGE SCALE GENOMIC DNA]</scope>
</reference>
<feature type="compositionally biased region" description="Basic and acidic residues" evidence="3">
    <location>
        <begin position="53"/>
        <end position="63"/>
    </location>
</feature>
<evidence type="ECO:0000256" key="3">
    <source>
        <dbReference type="SAM" id="MobiDB-lite"/>
    </source>
</evidence>
<accession>A0ABP0JQG1</accession>